<feature type="region of interest" description="Disordered" evidence="1">
    <location>
        <begin position="476"/>
        <end position="508"/>
    </location>
</feature>
<feature type="chain" id="PRO_5016454724" evidence="2">
    <location>
        <begin position="27"/>
        <end position="1413"/>
    </location>
</feature>
<feature type="signal peptide" evidence="2">
    <location>
        <begin position="1"/>
        <end position="26"/>
    </location>
</feature>
<dbReference type="InterPro" id="IPR008969">
    <property type="entry name" value="CarboxyPept-like_regulatory"/>
</dbReference>
<dbReference type="InterPro" id="IPR051465">
    <property type="entry name" value="Cell_Envelope_Struct_Comp"/>
</dbReference>
<name>A0A316D7U3_9BACL</name>
<evidence type="ECO:0000259" key="3">
    <source>
        <dbReference type="PROSITE" id="PS51272"/>
    </source>
</evidence>
<feature type="domain" description="SLH" evidence="3">
    <location>
        <begin position="155"/>
        <end position="214"/>
    </location>
</feature>
<evidence type="ECO:0000313" key="5">
    <source>
        <dbReference type="Proteomes" id="UP000245634"/>
    </source>
</evidence>
<dbReference type="SUPFAM" id="SSF49464">
    <property type="entry name" value="Carboxypeptidase regulatory domain-like"/>
    <property type="match status" value="2"/>
</dbReference>
<feature type="domain" description="SLH" evidence="3">
    <location>
        <begin position="29"/>
        <end position="89"/>
    </location>
</feature>
<evidence type="ECO:0000313" key="4">
    <source>
        <dbReference type="EMBL" id="PWK09651.1"/>
    </source>
</evidence>
<dbReference type="EMBL" id="QGGL01000013">
    <property type="protein sequence ID" value="PWK09651.1"/>
    <property type="molecule type" value="Genomic_DNA"/>
</dbReference>
<dbReference type="PROSITE" id="PS51272">
    <property type="entry name" value="SLH"/>
    <property type="match status" value="3"/>
</dbReference>
<dbReference type="PANTHER" id="PTHR43308:SF5">
    <property type="entry name" value="S-LAYER PROTEIN _ PEPTIDOGLYCAN ENDO-BETA-N-ACETYLGLUCOSAMINIDASE"/>
    <property type="match status" value="1"/>
</dbReference>
<sequence>MKTTLHKWLATTLALTMTITPLAASAATGAPYRDLGQADTWALDSIYQAFVLGLMSGDGDGNFRPQATITREEVAVVLARAVKPPAAAKSASTFHDVQAQGWSHDAIEAMVQAGLMTGDGDGTFRPTDLITREEMAVLLVKASNLTPAAGDKLSVADRTSISPWAKGYVQTALEQGLLHGDGTNFNPQSHATRQEVAAMMMNLVVSLSANKIGTITSVGEGTLVVDGSTFHVAASLKGLLNPANAAALAGAKIRYETDMLALTKVTYLELTSGGKAVATGQPEFSGNLVLDGHASTITGKLTISADYLTVKNLTVQGDFEISSAVQNDFYSSHLEVTGRTTIRGGDSNTVVFEDAKLQQVNVNKENVRVESKGSTQVSELVLSSNATITADAGVTIPKLTVEAGVTQLQLDAPVQALEVSGKSTKLTLGAHSKIDTLTLPTGSAITDVIPAYDPAKSTIGKVMEKKPDGSTVPVVLPTTPGGAATGGGGGGGGGGSTPAPTPTPDPQAATVKSVRALNTTTVEITFTKSPGHLKAEDVKFDGGLNVYYVNGDGDFEFPTVFVVHTSVQTPTTYHLSYQGKPAGEPFQGIAAQAVGQITMSDGSPAVGKTLYVMVAPFGTSEVTYTDDQGHYALSGLKDGETYYLDVDYDPASKEVPPHSLYFTYYSSDPLPKLSYVKPQAVGRVMTPDGSQSVANAHVSLVRGNEVVTALTDAEGYYRVAYLSPGWAYSIKVEPMNAQEIPYVTPVPFDWWYTAAPETIPTIKMALPNVTGLVKDPQGNPLFGEVVAFRPVSPFFGDVMPYENYFYTDKQGQYRFRLPDSYYTLEVQTYSDQPYGDPQPIQVYVRDGIASPTSPTTANFNLSLAPVLLQGTITYGKGSPAPANTIKLFDSTGKAVYDGFTRIDGTYKIGGVPDGTYQLQIGNSYTQTVTLAKNKILQQNAVLNSDHIAPTLTVETGWNHFRRGEPLQVKSSEAGEIYLVSADLEITDARSLRQALYDKKGTSRDRVTPNKMVSIQTGNLSPGVYRVYAVDASENVSSPTDTYYKFDDQQPVQSLLGTSIGQLEYVDWNEPIAGIEYIPTGTTVSQLLAAVETVPGVQVSIRDYTGAIVSNPDTTPVQNAWTLVTESDDFDKKTYSLKVPYPASPRTVQSVDQATAEPLYGYYGDIYSLSLKPGTTVGALLKAIQLTEGATAEVIEGAMQVPVSDLKRVLPTDGTMSLRITYRGEAQVTSLRFTQAPLSKNLTSTQIGQLDSASVKEIPLGTTIQQLKAALASDAGTTLAVVERQNGAQIQRENKQVNEEMSLLVIATDGTAKSYTLRLADSQPTITDFYWFRDVGGVERDDNGVITKLVANSWSKATQLKQSVLVPFGSHVEILDGPGGHPLIDPDHTNLTSQMVVRVTSMKGVVREYAIVVN</sequence>
<dbReference type="RefSeq" id="WP_109690157.1">
    <property type="nucleotide sequence ID" value="NZ_QGGL01000013.1"/>
</dbReference>
<dbReference type="PANTHER" id="PTHR43308">
    <property type="entry name" value="OUTER MEMBRANE PROTEIN ALPHA-RELATED"/>
    <property type="match status" value="1"/>
</dbReference>
<gene>
    <name evidence="4" type="ORF">C7459_11386</name>
</gene>
<dbReference type="Proteomes" id="UP000245634">
    <property type="component" value="Unassembled WGS sequence"/>
</dbReference>
<dbReference type="OrthoDB" id="57539at2"/>
<evidence type="ECO:0000256" key="1">
    <source>
        <dbReference type="SAM" id="MobiDB-lite"/>
    </source>
</evidence>
<comment type="caution">
    <text evidence="4">The sequence shown here is derived from an EMBL/GenBank/DDBJ whole genome shotgun (WGS) entry which is preliminary data.</text>
</comment>
<reference evidence="4 5" key="1">
    <citation type="submission" date="2018-05" db="EMBL/GenBank/DDBJ databases">
        <title>Genomic Encyclopedia of Type Strains, Phase IV (KMG-IV): sequencing the most valuable type-strain genomes for metagenomic binning, comparative biology and taxonomic classification.</title>
        <authorList>
            <person name="Goeker M."/>
        </authorList>
    </citation>
    <scope>NUCLEOTIDE SEQUENCE [LARGE SCALE GENOMIC DNA]</scope>
    <source>
        <strain evidence="4 5">DSM 18773</strain>
    </source>
</reference>
<dbReference type="Pfam" id="PF00395">
    <property type="entry name" value="SLH"/>
    <property type="match status" value="3"/>
</dbReference>
<dbReference type="GO" id="GO:0030246">
    <property type="term" value="F:carbohydrate binding"/>
    <property type="evidence" value="ECO:0007669"/>
    <property type="project" value="InterPro"/>
</dbReference>
<dbReference type="InterPro" id="IPR013784">
    <property type="entry name" value="Carb-bd-like_fold"/>
</dbReference>
<accession>A0A316D7U3</accession>
<dbReference type="InterPro" id="IPR001119">
    <property type="entry name" value="SLH_dom"/>
</dbReference>
<keyword evidence="5" id="KW-1185">Reference proteome</keyword>
<evidence type="ECO:0000256" key="2">
    <source>
        <dbReference type="SAM" id="SignalP"/>
    </source>
</evidence>
<feature type="domain" description="SLH" evidence="3">
    <location>
        <begin position="90"/>
        <end position="153"/>
    </location>
</feature>
<feature type="compositionally biased region" description="Gly residues" evidence="1">
    <location>
        <begin position="483"/>
        <end position="496"/>
    </location>
</feature>
<dbReference type="SUPFAM" id="SSF49452">
    <property type="entry name" value="Starch-binding domain-like"/>
    <property type="match status" value="1"/>
</dbReference>
<protein>
    <submittedName>
        <fullName evidence="4">S-layer family protein</fullName>
    </submittedName>
</protein>
<keyword evidence="2" id="KW-0732">Signal</keyword>
<organism evidence="4 5">
    <name type="scientific">Tumebacillus permanentifrigoris</name>
    <dbReference type="NCBI Taxonomy" id="378543"/>
    <lineage>
        <taxon>Bacteria</taxon>
        <taxon>Bacillati</taxon>
        <taxon>Bacillota</taxon>
        <taxon>Bacilli</taxon>
        <taxon>Bacillales</taxon>
        <taxon>Alicyclobacillaceae</taxon>
        <taxon>Tumebacillus</taxon>
    </lineage>
</organism>
<proteinExistence type="predicted"/>